<evidence type="ECO:0000313" key="3">
    <source>
        <dbReference type="Proteomes" id="UP000194873"/>
    </source>
</evidence>
<evidence type="ECO:0000256" key="1">
    <source>
        <dbReference type="SAM" id="Phobius"/>
    </source>
</evidence>
<feature type="transmembrane region" description="Helical" evidence="1">
    <location>
        <begin position="95"/>
        <end position="113"/>
    </location>
</feature>
<evidence type="ECO:0008006" key="4">
    <source>
        <dbReference type="Google" id="ProtNLM"/>
    </source>
</evidence>
<sequence length="118" mass="12389">MALFLKLLAGALLLVSAMLSARQGWAMLHGQPPALELLQRLGVSRPGQVALGAVVLLGAVLTLLPATFWVGGYASAACILLILSLQLTHRNLPGAVGELPFLLLALVVLYLGHPLARH</sequence>
<dbReference type="Proteomes" id="UP000194873">
    <property type="component" value="Unassembled WGS sequence"/>
</dbReference>
<organism evidence="2 3">
    <name type="scientific">Hymenobacter crusticola</name>
    <dbReference type="NCBI Taxonomy" id="1770526"/>
    <lineage>
        <taxon>Bacteria</taxon>
        <taxon>Pseudomonadati</taxon>
        <taxon>Bacteroidota</taxon>
        <taxon>Cytophagia</taxon>
        <taxon>Cytophagales</taxon>
        <taxon>Hymenobacteraceae</taxon>
        <taxon>Hymenobacter</taxon>
    </lineage>
</organism>
<feature type="transmembrane region" description="Helical" evidence="1">
    <location>
        <begin position="50"/>
        <end position="83"/>
    </location>
</feature>
<keyword evidence="1" id="KW-0472">Membrane</keyword>
<keyword evidence="1" id="KW-0812">Transmembrane</keyword>
<name>A0A243W8T0_9BACT</name>
<evidence type="ECO:0000313" key="2">
    <source>
        <dbReference type="EMBL" id="OUJ70587.1"/>
    </source>
</evidence>
<dbReference type="RefSeq" id="WP_086596628.1">
    <property type="nucleotide sequence ID" value="NZ_MTSE01000021.1"/>
</dbReference>
<reference evidence="2 3" key="1">
    <citation type="submission" date="2017-01" db="EMBL/GenBank/DDBJ databases">
        <title>A new Hymenobacter.</title>
        <authorList>
            <person name="Liang Y."/>
            <person name="Feng F."/>
        </authorList>
    </citation>
    <scope>NUCLEOTIDE SEQUENCE [LARGE SCALE GENOMIC DNA]</scope>
    <source>
        <strain evidence="2">MIMBbqt21</strain>
    </source>
</reference>
<dbReference type="AlphaFoldDB" id="A0A243W8T0"/>
<protein>
    <recommendedName>
        <fullName evidence="4">DoxX family protein</fullName>
    </recommendedName>
</protein>
<accession>A0A243W8T0</accession>
<keyword evidence="1" id="KW-1133">Transmembrane helix</keyword>
<keyword evidence="3" id="KW-1185">Reference proteome</keyword>
<comment type="caution">
    <text evidence="2">The sequence shown here is derived from an EMBL/GenBank/DDBJ whole genome shotgun (WGS) entry which is preliminary data.</text>
</comment>
<gene>
    <name evidence="2" type="ORF">BXP70_23855</name>
</gene>
<dbReference type="EMBL" id="MTSE01000021">
    <property type="protein sequence ID" value="OUJ70587.1"/>
    <property type="molecule type" value="Genomic_DNA"/>
</dbReference>
<proteinExistence type="predicted"/>